<reference evidence="1 2" key="1">
    <citation type="submission" date="2019-07" db="EMBL/GenBank/DDBJ databases">
        <title>Genomics analysis of Aphanomyces spp. identifies a new class of oomycete effector associated with host adaptation.</title>
        <authorList>
            <person name="Gaulin E."/>
        </authorList>
    </citation>
    <scope>NUCLEOTIDE SEQUENCE [LARGE SCALE GENOMIC DNA]</scope>
    <source>
        <strain evidence="1 2">ATCC 201684</strain>
    </source>
</reference>
<name>A0A6G0XMD1_9STRA</name>
<comment type="caution">
    <text evidence="1">The sequence shown here is derived from an EMBL/GenBank/DDBJ whole genome shotgun (WGS) entry which is preliminary data.</text>
</comment>
<proteinExistence type="predicted"/>
<dbReference type="AlphaFoldDB" id="A0A6G0XMD1"/>
<keyword evidence="2" id="KW-1185">Reference proteome</keyword>
<protein>
    <recommendedName>
        <fullName evidence="3">PH domain-containing protein</fullName>
    </recommendedName>
</protein>
<dbReference type="VEuPathDB" id="FungiDB:AeMF1_010581"/>
<gene>
    <name evidence="1" type="ORF">Ae201684_003488</name>
</gene>
<evidence type="ECO:0000313" key="2">
    <source>
        <dbReference type="Proteomes" id="UP000481153"/>
    </source>
</evidence>
<sequence>MGNSLCCGLSGYERFQREEHVKEGDVFERHTTLFGLLPTVERIHLRVNTAGTRLEWTQADEPSEVARTEAIHLAHIAKILPSGKADMIVFAISGKTLLHVTSKQPDVRDLWVQTLYELLDVHGSKFTNAELESVAVQVEKQKAKEKEVYWQERTATLMKRQVHANEKKRAFANVGMRYTAEAMAKR</sequence>
<accession>A0A6G0XMD1</accession>
<organism evidence="1 2">
    <name type="scientific">Aphanomyces euteiches</name>
    <dbReference type="NCBI Taxonomy" id="100861"/>
    <lineage>
        <taxon>Eukaryota</taxon>
        <taxon>Sar</taxon>
        <taxon>Stramenopiles</taxon>
        <taxon>Oomycota</taxon>
        <taxon>Saprolegniomycetes</taxon>
        <taxon>Saprolegniales</taxon>
        <taxon>Verrucalvaceae</taxon>
        <taxon>Aphanomyces</taxon>
    </lineage>
</organism>
<dbReference type="EMBL" id="VJMJ01000037">
    <property type="protein sequence ID" value="KAF0741379.1"/>
    <property type="molecule type" value="Genomic_DNA"/>
</dbReference>
<evidence type="ECO:0008006" key="3">
    <source>
        <dbReference type="Google" id="ProtNLM"/>
    </source>
</evidence>
<evidence type="ECO:0000313" key="1">
    <source>
        <dbReference type="EMBL" id="KAF0741379.1"/>
    </source>
</evidence>
<dbReference type="Proteomes" id="UP000481153">
    <property type="component" value="Unassembled WGS sequence"/>
</dbReference>